<dbReference type="Gene3D" id="3.40.50.720">
    <property type="entry name" value="NAD(P)-binding Rossmann-like Domain"/>
    <property type="match status" value="1"/>
</dbReference>
<sequence>MSTLQLLAEFTAAEERLLALRPKNLRFAEAASFLLAIKIAYEGLKRAEFSTGKSILVHAGAGRVGTQVIQLAKQVFGASKVAATASSGN</sequence>
<dbReference type="PANTHER" id="PTHR44573">
    <property type="entry name" value="NADPH-DEPENDENT ALKENAL/ONE OXIDOREDUCTASE, CHLOROPLASTIC"/>
    <property type="match status" value="1"/>
</dbReference>
<comment type="caution">
    <text evidence="3">The sequence shown here is derived from an EMBL/GenBank/DDBJ whole genome shotgun (WGS) entry which is preliminary data.</text>
</comment>
<name>A0A2P5C549_TREOI</name>
<dbReference type="PANTHER" id="PTHR44573:SF3">
    <property type="entry name" value="CYTOSOLIC ALKENAL_ONE OXIDOREDUCTASE"/>
    <property type="match status" value="1"/>
</dbReference>
<dbReference type="InterPro" id="IPR044626">
    <property type="entry name" value="AOR-like"/>
</dbReference>
<evidence type="ECO:0000256" key="1">
    <source>
        <dbReference type="ARBA" id="ARBA00010371"/>
    </source>
</evidence>
<evidence type="ECO:0000313" key="4">
    <source>
        <dbReference type="Proteomes" id="UP000237000"/>
    </source>
</evidence>
<keyword evidence="4" id="KW-1185">Reference proteome</keyword>
<dbReference type="OrthoDB" id="1710250at2759"/>
<dbReference type="InterPro" id="IPR036291">
    <property type="entry name" value="NAD(P)-bd_dom_sf"/>
</dbReference>
<reference evidence="4" key="1">
    <citation type="submission" date="2016-06" db="EMBL/GenBank/DDBJ databases">
        <title>Parallel loss of symbiosis genes in relatives of nitrogen-fixing non-legume Parasponia.</title>
        <authorList>
            <person name="Van Velzen R."/>
            <person name="Holmer R."/>
            <person name="Bu F."/>
            <person name="Rutten L."/>
            <person name="Van Zeijl A."/>
            <person name="Liu W."/>
            <person name="Santuari L."/>
            <person name="Cao Q."/>
            <person name="Sharma T."/>
            <person name="Shen D."/>
            <person name="Roswanjaya Y."/>
            <person name="Wardhani T."/>
            <person name="Kalhor M.S."/>
            <person name="Jansen J."/>
            <person name="Van den Hoogen J."/>
            <person name="Gungor B."/>
            <person name="Hartog M."/>
            <person name="Hontelez J."/>
            <person name="Verver J."/>
            <person name="Yang W.-C."/>
            <person name="Schijlen E."/>
            <person name="Repin R."/>
            <person name="Schilthuizen M."/>
            <person name="Schranz E."/>
            <person name="Heidstra R."/>
            <person name="Miyata K."/>
            <person name="Fedorova E."/>
            <person name="Kohlen W."/>
            <person name="Bisseling T."/>
            <person name="Smit S."/>
            <person name="Geurts R."/>
        </authorList>
    </citation>
    <scope>NUCLEOTIDE SEQUENCE [LARGE SCALE GENOMIC DNA]</scope>
    <source>
        <strain evidence="4">cv. RG33-2</strain>
    </source>
</reference>
<dbReference type="InParanoid" id="A0A2P5C549"/>
<organism evidence="3 4">
    <name type="scientific">Trema orientale</name>
    <name type="common">Charcoal tree</name>
    <name type="synonym">Celtis orientalis</name>
    <dbReference type="NCBI Taxonomy" id="63057"/>
    <lineage>
        <taxon>Eukaryota</taxon>
        <taxon>Viridiplantae</taxon>
        <taxon>Streptophyta</taxon>
        <taxon>Embryophyta</taxon>
        <taxon>Tracheophyta</taxon>
        <taxon>Spermatophyta</taxon>
        <taxon>Magnoliopsida</taxon>
        <taxon>eudicotyledons</taxon>
        <taxon>Gunneridae</taxon>
        <taxon>Pentapetalae</taxon>
        <taxon>rosids</taxon>
        <taxon>fabids</taxon>
        <taxon>Rosales</taxon>
        <taxon>Cannabaceae</taxon>
        <taxon>Trema</taxon>
    </lineage>
</organism>
<dbReference type="GO" id="GO:0016628">
    <property type="term" value="F:oxidoreductase activity, acting on the CH-CH group of donors, NAD or NADP as acceptor"/>
    <property type="evidence" value="ECO:0007669"/>
    <property type="project" value="InterPro"/>
</dbReference>
<proteinExistence type="inferred from homology"/>
<dbReference type="EMBL" id="JXTC01000411">
    <property type="protein sequence ID" value="PON56183.1"/>
    <property type="molecule type" value="Genomic_DNA"/>
</dbReference>
<evidence type="ECO:0000313" key="3">
    <source>
        <dbReference type="EMBL" id="PON56183.1"/>
    </source>
</evidence>
<evidence type="ECO:0000256" key="2">
    <source>
        <dbReference type="ARBA" id="ARBA00023002"/>
    </source>
</evidence>
<accession>A0A2P5C549</accession>
<dbReference type="AlphaFoldDB" id="A0A2P5C549"/>
<dbReference type="Gene3D" id="3.90.180.10">
    <property type="entry name" value="Medium-chain alcohol dehydrogenases, catalytic domain"/>
    <property type="match status" value="1"/>
</dbReference>
<keyword evidence="2" id="KW-0560">Oxidoreductase</keyword>
<gene>
    <name evidence="3" type="ORF">TorRG33x02_297030</name>
</gene>
<dbReference type="Proteomes" id="UP000237000">
    <property type="component" value="Unassembled WGS sequence"/>
</dbReference>
<protein>
    <submittedName>
        <fullName evidence="3">Alcohol dehydrogenase superfamily, zinc-type</fullName>
    </submittedName>
</protein>
<dbReference type="STRING" id="63057.A0A2P5C549"/>
<comment type="similarity">
    <text evidence="1">Belongs to the zinc-containing alcohol dehydrogenase family. Quinone oxidoreductase subfamily.</text>
</comment>
<dbReference type="SUPFAM" id="SSF51735">
    <property type="entry name" value="NAD(P)-binding Rossmann-fold domains"/>
    <property type="match status" value="1"/>
</dbReference>